<dbReference type="InterPro" id="IPR016181">
    <property type="entry name" value="Acyl_CoA_acyltransferase"/>
</dbReference>
<dbReference type="PANTHER" id="PTHR13170:SF16">
    <property type="entry name" value="PROTEIN O-GLCNACASE"/>
    <property type="match status" value="1"/>
</dbReference>
<protein>
    <recommendedName>
        <fullName evidence="1">N-acetyltransferase domain-containing protein</fullName>
    </recommendedName>
</protein>
<evidence type="ECO:0000313" key="2">
    <source>
        <dbReference type="EMBL" id="PDQ35894.1"/>
    </source>
</evidence>
<reference evidence="3" key="1">
    <citation type="submission" date="2017-03" db="EMBL/GenBank/DDBJ databases">
        <authorList>
            <person name="Lund M.B."/>
        </authorList>
    </citation>
    <scope>NUCLEOTIDE SEQUENCE [LARGE SCALE GENOMIC DNA]</scope>
</reference>
<dbReference type="EMBL" id="NAEP01000025">
    <property type="protein sequence ID" value="PDQ35894.1"/>
    <property type="molecule type" value="Genomic_DNA"/>
</dbReference>
<feature type="domain" description="N-acetyltransferase" evidence="1">
    <location>
        <begin position="1"/>
        <end position="197"/>
    </location>
</feature>
<dbReference type="GO" id="GO:0016747">
    <property type="term" value="F:acyltransferase activity, transferring groups other than amino-acyl groups"/>
    <property type="evidence" value="ECO:0007669"/>
    <property type="project" value="InterPro"/>
</dbReference>
<dbReference type="Pfam" id="PF00583">
    <property type="entry name" value="Acetyltransf_1"/>
    <property type="match status" value="1"/>
</dbReference>
<dbReference type="PANTHER" id="PTHR13170">
    <property type="entry name" value="O-GLCNACASE"/>
    <property type="match status" value="1"/>
</dbReference>
<dbReference type="Proteomes" id="UP000219994">
    <property type="component" value="Unassembled WGS sequence"/>
</dbReference>
<sequence length="197" mass="21738">MFVRPARLDDLPAIYRICDETGTFVSEDDRTPELLGHVYAGPYVVAGEDTRSVVVVDGHGVAGYLLCALDTNAFERWRETTWWPGLRADYPRVLVGRSAADQEVVDLIHAPPVASASIVTQYPAHLHIDLLPRIQGCGIGGKLIRELIEDVAKRGVVGLHLDVGSENVRAIALYRRLGFTELERTSDSLFMGRLTTL</sequence>
<evidence type="ECO:0000313" key="3">
    <source>
        <dbReference type="Proteomes" id="UP000219994"/>
    </source>
</evidence>
<dbReference type="AlphaFoldDB" id="A0A2A6FSP0"/>
<dbReference type="CDD" id="cd04301">
    <property type="entry name" value="NAT_SF"/>
    <property type="match status" value="1"/>
</dbReference>
<organism evidence="2 3">
    <name type="scientific">Candidatus Lumbricidiphila eiseniae</name>
    <dbReference type="NCBI Taxonomy" id="1969409"/>
    <lineage>
        <taxon>Bacteria</taxon>
        <taxon>Bacillati</taxon>
        <taxon>Actinomycetota</taxon>
        <taxon>Actinomycetes</taxon>
        <taxon>Micrococcales</taxon>
        <taxon>Microbacteriaceae</taxon>
        <taxon>Candidatus Lumbricidiphila</taxon>
    </lineage>
</organism>
<proteinExistence type="predicted"/>
<dbReference type="InterPro" id="IPR000182">
    <property type="entry name" value="GNAT_dom"/>
</dbReference>
<name>A0A2A6FSP0_9MICO</name>
<comment type="caution">
    <text evidence="2">The sequence shown here is derived from an EMBL/GenBank/DDBJ whole genome shotgun (WGS) entry which is preliminary data.</text>
</comment>
<evidence type="ECO:0000259" key="1">
    <source>
        <dbReference type="PROSITE" id="PS51186"/>
    </source>
</evidence>
<gene>
    <name evidence="2" type="ORF">B5766_03695</name>
</gene>
<dbReference type="InterPro" id="IPR051822">
    <property type="entry name" value="Glycosyl_Hydrolase_84"/>
</dbReference>
<dbReference type="PROSITE" id="PS51186">
    <property type="entry name" value="GNAT"/>
    <property type="match status" value="1"/>
</dbReference>
<dbReference type="Gene3D" id="3.40.630.30">
    <property type="match status" value="1"/>
</dbReference>
<accession>A0A2A6FSP0</accession>
<dbReference type="SUPFAM" id="SSF55729">
    <property type="entry name" value="Acyl-CoA N-acyltransferases (Nat)"/>
    <property type="match status" value="1"/>
</dbReference>